<dbReference type="InterPro" id="IPR017455">
    <property type="entry name" value="Znf_FYVE-rel"/>
</dbReference>
<evidence type="ECO:0000313" key="8">
    <source>
        <dbReference type="Proteomes" id="UP001285354"/>
    </source>
</evidence>
<dbReference type="PANTHER" id="PTHR23164:SF30">
    <property type="entry name" value="EARLY ENDOSOME ANTIGEN 1"/>
    <property type="match status" value="1"/>
</dbReference>
<feature type="compositionally biased region" description="Low complexity" evidence="5">
    <location>
        <begin position="31"/>
        <end position="47"/>
    </location>
</feature>
<evidence type="ECO:0000259" key="6">
    <source>
        <dbReference type="PROSITE" id="PS50178"/>
    </source>
</evidence>
<dbReference type="Proteomes" id="UP001285354">
    <property type="component" value="Unassembled WGS sequence"/>
</dbReference>
<feature type="domain" description="FYVE-type" evidence="6">
    <location>
        <begin position="158"/>
        <end position="213"/>
    </location>
</feature>
<evidence type="ECO:0000256" key="2">
    <source>
        <dbReference type="ARBA" id="ARBA00022771"/>
    </source>
</evidence>
<dbReference type="CDD" id="cd15760">
    <property type="entry name" value="FYVE_scVPS27p_like"/>
    <property type="match status" value="1"/>
</dbReference>
<dbReference type="InterPro" id="IPR013083">
    <property type="entry name" value="Znf_RING/FYVE/PHD"/>
</dbReference>
<organism evidence="7 8">
    <name type="scientific">Diplocarpon rosae</name>
    <dbReference type="NCBI Taxonomy" id="946125"/>
    <lineage>
        <taxon>Eukaryota</taxon>
        <taxon>Fungi</taxon>
        <taxon>Dikarya</taxon>
        <taxon>Ascomycota</taxon>
        <taxon>Pezizomycotina</taxon>
        <taxon>Leotiomycetes</taxon>
        <taxon>Helotiales</taxon>
        <taxon>Drepanopezizaceae</taxon>
        <taxon>Diplocarpon</taxon>
    </lineage>
</organism>
<accession>A0AAD9T766</accession>
<evidence type="ECO:0000256" key="1">
    <source>
        <dbReference type="ARBA" id="ARBA00022723"/>
    </source>
</evidence>
<dbReference type="InterPro" id="IPR011011">
    <property type="entry name" value="Znf_FYVE_PHD"/>
</dbReference>
<feature type="compositionally biased region" description="Polar residues" evidence="5">
    <location>
        <begin position="15"/>
        <end position="30"/>
    </location>
</feature>
<evidence type="ECO:0000256" key="4">
    <source>
        <dbReference type="PROSITE-ProRule" id="PRU00091"/>
    </source>
</evidence>
<keyword evidence="3" id="KW-0862">Zinc</keyword>
<keyword evidence="8" id="KW-1185">Reference proteome</keyword>
<keyword evidence="2 4" id="KW-0863">Zinc-finger</keyword>
<reference evidence="7" key="1">
    <citation type="submission" date="2023-06" db="EMBL/GenBank/DDBJ databases">
        <title>Draft genome of Marssonina rosae.</title>
        <authorList>
            <person name="Cheng Q."/>
        </authorList>
    </citation>
    <scope>NUCLEOTIDE SEQUENCE</scope>
    <source>
        <strain evidence="7">R4</strain>
    </source>
</reference>
<gene>
    <name evidence="7" type="ORF">QTJ16_001013</name>
</gene>
<dbReference type="Gene3D" id="3.30.40.10">
    <property type="entry name" value="Zinc/RING finger domain, C3HC4 (zinc finger)"/>
    <property type="match status" value="1"/>
</dbReference>
<name>A0AAD9T766_9HELO</name>
<dbReference type="SMART" id="SM00064">
    <property type="entry name" value="FYVE"/>
    <property type="match status" value="1"/>
</dbReference>
<evidence type="ECO:0000256" key="3">
    <source>
        <dbReference type="ARBA" id="ARBA00022833"/>
    </source>
</evidence>
<evidence type="ECO:0000256" key="5">
    <source>
        <dbReference type="SAM" id="MobiDB-lite"/>
    </source>
</evidence>
<dbReference type="AlphaFoldDB" id="A0AAD9T766"/>
<dbReference type="GO" id="GO:0008270">
    <property type="term" value="F:zinc ion binding"/>
    <property type="evidence" value="ECO:0007669"/>
    <property type="project" value="UniProtKB-KW"/>
</dbReference>
<dbReference type="EMBL" id="JAUBYV010000001">
    <property type="protein sequence ID" value="KAK2630193.1"/>
    <property type="molecule type" value="Genomic_DNA"/>
</dbReference>
<dbReference type="InterPro" id="IPR000306">
    <property type="entry name" value="Znf_FYVE"/>
</dbReference>
<comment type="caution">
    <text evidence="7">The sequence shown here is derived from an EMBL/GenBank/DDBJ whole genome shotgun (WGS) entry which is preliminary data.</text>
</comment>
<keyword evidence="1" id="KW-0479">Metal-binding</keyword>
<protein>
    <recommendedName>
        <fullName evidence="6">FYVE-type domain-containing protein</fullName>
    </recommendedName>
</protein>
<sequence length="276" mass="30364">MATDFAMPVQQLTASPSQYSLFNSRQTSPINSATATPNNTSPTSPRAAMHPHIKPQKQLRPPKSPLYVPAVLRPTDPPRRTARQSPLTPPLSKDNSFDELENVWMLGKRSTGDAGKLGLGAIVETEYSCEGLAKVTGLPTREHWKPDSESVICDDATCQLYFGFLSRKHHCRRCGNIFCDRHSKYTIPLDQDANYHPEGAEVRACEHCYTDYLRWRIARSSRSNSASSDMPATPTTPTVSCAGRAGCVGSVFGGKNQGVPESLGASVPRDWHWSTF</sequence>
<dbReference type="Pfam" id="PF01363">
    <property type="entry name" value="FYVE"/>
    <property type="match status" value="1"/>
</dbReference>
<feature type="region of interest" description="Disordered" evidence="5">
    <location>
        <begin position="15"/>
        <end position="94"/>
    </location>
</feature>
<dbReference type="PANTHER" id="PTHR23164">
    <property type="entry name" value="EARLY ENDOSOME ANTIGEN 1"/>
    <property type="match status" value="1"/>
</dbReference>
<evidence type="ECO:0000313" key="7">
    <source>
        <dbReference type="EMBL" id="KAK2630193.1"/>
    </source>
</evidence>
<dbReference type="SUPFAM" id="SSF57903">
    <property type="entry name" value="FYVE/PHD zinc finger"/>
    <property type="match status" value="1"/>
</dbReference>
<proteinExistence type="predicted"/>
<dbReference type="PROSITE" id="PS50178">
    <property type="entry name" value="ZF_FYVE"/>
    <property type="match status" value="1"/>
</dbReference>